<sequence>MTPKIRTAERERKRIPLQKNKFLVCDSGTRFFENIVSKLHTASQSSVYLYSQRSGQLLTTQWGFIKRIMQNDEMIVSVTTNTCIDCSIEIRSIGEHSLTWEDINESPTAQRLFVSFFTACTQEKCVLKTTKSSLHRYYALNSDMLSPVSSSKS</sequence>
<dbReference type="STRING" id="1666911.HLUCCA11_23920"/>
<dbReference type="Proteomes" id="UP000050465">
    <property type="component" value="Unassembled WGS sequence"/>
</dbReference>
<protein>
    <submittedName>
        <fullName evidence="1">Uncharacterized protein</fullName>
    </submittedName>
</protein>
<organism evidence="1 2">
    <name type="scientific">Phormidesmis priestleyi Ana</name>
    <dbReference type="NCBI Taxonomy" id="1666911"/>
    <lineage>
        <taxon>Bacteria</taxon>
        <taxon>Bacillati</taxon>
        <taxon>Cyanobacteriota</taxon>
        <taxon>Cyanophyceae</taxon>
        <taxon>Leptolyngbyales</taxon>
        <taxon>Leptolyngbyaceae</taxon>
        <taxon>Phormidesmis</taxon>
    </lineage>
</organism>
<name>A0A0P8D5T2_9CYAN</name>
<reference evidence="1 2" key="1">
    <citation type="submission" date="2015-09" db="EMBL/GenBank/DDBJ databases">
        <title>Identification and resolution of microdiversity through metagenomic sequencing of parallel consortia.</title>
        <authorList>
            <person name="Nelson W.C."/>
            <person name="Romine M.F."/>
            <person name="Lindemann S.R."/>
        </authorList>
    </citation>
    <scope>NUCLEOTIDE SEQUENCE [LARGE SCALE GENOMIC DNA]</scope>
    <source>
        <strain evidence="1">Ana</strain>
    </source>
</reference>
<evidence type="ECO:0000313" key="2">
    <source>
        <dbReference type="Proteomes" id="UP000050465"/>
    </source>
</evidence>
<dbReference type="EMBL" id="LJZR01000109">
    <property type="protein sequence ID" value="KPQ31350.1"/>
    <property type="molecule type" value="Genomic_DNA"/>
</dbReference>
<accession>A0A0P8D5T2</accession>
<comment type="caution">
    <text evidence="1">The sequence shown here is derived from an EMBL/GenBank/DDBJ whole genome shotgun (WGS) entry which is preliminary data.</text>
</comment>
<proteinExistence type="predicted"/>
<gene>
    <name evidence="1" type="ORF">HLUCCA11_23920</name>
</gene>
<evidence type="ECO:0000313" key="1">
    <source>
        <dbReference type="EMBL" id="KPQ31350.1"/>
    </source>
</evidence>
<dbReference type="AlphaFoldDB" id="A0A0P8D5T2"/>